<reference evidence="2" key="1">
    <citation type="submission" date="2023-06" db="EMBL/GenBank/DDBJ databases">
        <title>Genomic analysis of the entomopathogenic nematode Steinernema hermaphroditum.</title>
        <authorList>
            <person name="Schwarz E.M."/>
            <person name="Heppert J.K."/>
            <person name="Baniya A."/>
            <person name="Schwartz H.T."/>
            <person name="Tan C.-H."/>
            <person name="Antoshechkin I."/>
            <person name="Sternberg P.W."/>
            <person name="Goodrich-Blair H."/>
            <person name="Dillman A.R."/>
        </authorList>
    </citation>
    <scope>NUCLEOTIDE SEQUENCE</scope>
    <source>
        <strain evidence="2">PS9179</strain>
        <tissue evidence="2">Whole animal</tissue>
    </source>
</reference>
<dbReference type="Pfam" id="PF21525">
    <property type="entry name" value="Nlp36"/>
    <property type="match status" value="1"/>
</dbReference>
<keyword evidence="1" id="KW-0812">Transmembrane</keyword>
<gene>
    <name evidence="2" type="ORF">QR680_017726</name>
</gene>
<accession>A0AA39HFL7</accession>
<evidence type="ECO:0000256" key="1">
    <source>
        <dbReference type="SAM" id="Phobius"/>
    </source>
</evidence>
<keyword evidence="3" id="KW-1185">Reference proteome</keyword>
<name>A0AA39HFL7_9BILA</name>
<keyword evidence="1" id="KW-0472">Membrane</keyword>
<evidence type="ECO:0000313" key="2">
    <source>
        <dbReference type="EMBL" id="KAK0404962.1"/>
    </source>
</evidence>
<evidence type="ECO:0000313" key="3">
    <source>
        <dbReference type="Proteomes" id="UP001175271"/>
    </source>
</evidence>
<protein>
    <submittedName>
        <fullName evidence="2">Uncharacterized protein</fullName>
    </submittedName>
</protein>
<dbReference type="EMBL" id="JAUCMV010000004">
    <property type="protein sequence ID" value="KAK0404962.1"/>
    <property type="molecule type" value="Genomic_DNA"/>
</dbReference>
<comment type="caution">
    <text evidence="2">The sequence shown here is derived from an EMBL/GenBank/DDBJ whole genome shotgun (WGS) entry which is preliminary data.</text>
</comment>
<organism evidence="2 3">
    <name type="scientific">Steinernema hermaphroditum</name>
    <dbReference type="NCBI Taxonomy" id="289476"/>
    <lineage>
        <taxon>Eukaryota</taxon>
        <taxon>Metazoa</taxon>
        <taxon>Ecdysozoa</taxon>
        <taxon>Nematoda</taxon>
        <taxon>Chromadorea</taxon>
        <taxon>Rhabditida</taxon>
        <taxon>Tylenchina</taxon>
        <taxon>Panagrolaimomorpha</taxon>
        <taxon>Strongyloidoidea</taxon>
        <taxon>Steinernematidae</taxon>
        <taxon>Steinernema</taxon>
    </lineage>
</organism>
<dbReference type="Proteomes" id="UP001175271">
    <property type="component" value="Unassembled WGS sequence"/>
</dbReference>
<dbReference type="AlphaFoldDB" id="A0AA39HFL7"/>
<keyword evidence="1" id="KW-1133">Transmembrane helix</keyword>
<feature type="transmembrane region" description="Helical" evidence="1">
    <location>
        <begin position="12"/>
        <end position="36"/>
    </location>
</feature>
<proteinExistence type="predicted"/>
<sequence>MPKQDFGAIDMVAPVIVAAVFAVIVFVISFFIINFWCINKGDDITVFEKMGQKSNVRLGRRNSKFLKKTGHDEYEIVSDGKKLIN</sequence>